<accession>A0A2Z7D071</accession>
<dbReference type="AlphaFoldDB" id="A0A2Z7D071"/>
<sequence>MLECGRVHGVSRAHVATCEPSCELVQPWFGPWLGPWLGLDLGKVLPEWLRPKVAGGGGPKGAKLLVARRGAATARVVG</sequence>
<name>A0A2Z7D071_9LAMI</name>
<protein>
    <submittedName>
        <fullName evidence="1">Uncharacterized protein</fullName>
    </submittedName>
</protein>
<keyword evidence="2" id="KW-1185">Reference proteome</keyword>
<gene>
    <name evidence="1" type="ORF">F511_37539</name>
</gene>
<dbReference type="EMBL" id="KQ992446">
    <property type="protein sequence ID" value="KZV50384.1"/>
    <property type="molecule type" value="Genomic_DNA"/>
</dbReference>
<reference evidence="1 2" key="1">
    <citation type="journal article" date="2015" name="Proc. Natl. Acad. Sci. U.S.A.">
        <title>The resurrection genome of Boea hygrometrica: A blueprint for survival of dehydration.</title>
        <authorList>
            <person name="Xiao L."/>
            <person name="Yang G."/>
            <person name="Zhang L."/>
            <person name="Yang X."/>
            <person name="Zhao S."/>
            <person name="Ji Z."/>
            <person name="Zhou Q."/>
            <person name="Hu M."/>
            <person name="Wang Y."/>
            <person name="Chen M."/>
            <person name="Xu Y."/>
            <person name="Jin H."/>
            <person name="Xiao X."/>
            <person name="Hu G."/>
            <person name="Bao F."/>
            <person name="Hu Y."/>
            <person name="Wan P."/>
            <person name="Li L."/>
            <person name="Deng X."/>
            <person name="Kuang T."/>
            <person name="Xiang C."/>
            <person name="Zhu J.K."/>
            <person name="Oliver M.J."/>
            <person name="He Y."/>
        </authorList>
    </citation>
    <scope>NUCLEOTIDE SEQUENCE [LARGE SCALE GENOMIC DNA]</scope>
    <source>
        <strain evidence="2">cv. XS01</strain>
    </source>
</reference>
<proteinExistence type="predicted"/>
<organism evidence="1 2">
    <name type="scientific">Dorcoceras hygrometricum</name>
    <dbReference type="NCBI Taxonomy" id="472368"/>
    <lineage>
        <taxon>Eukaryota</taxon>
        <taxon>Viridiplantae</taxon>
        <taxon>Streptophyta</taxon>
        <taxon>Embryophyta</taxon>
        <taxon>Tracheophyta</taxon>
        <taxon>Spermatophyta</taxon>
        <taxon>Magnoliopsida</taxon>
        <taxon>eudicotyledons</taxon>
        <taxon>Gunneridae</taxon>
        <taxon>Pentapetalae</taxon>
        <taxon>asterids</taxon>
        <taxon>lamiids</taxon>
        <taxon>Lamiales</taxon>
        <taxon>Gesneriaceae</taxon>
        <taxon>Didymocarpoideae</taxon>
        <taxon>Trichosporeae</taxon>
        <taxon>Loxocarpinae</taxon>
        <taxon>Dorcoceras</taxon>
    </lineage>
</organism>
<dbReference type="Proteomes" id="UP000250235">
    <property type="component" value="Unassembled WGS sequence"/>
</dbReference>
<evidence type="ECO:0000313" key="2">
    <source>
        <dbReference type="Proteomes" id="UP000250235"/>
    </source>
</evidence>
<evidence type="ECO:0000313" key="1">
    <source>
        <dbReference type="EMBL" id="KZV50384.1"/>
    </source>
</evidence>